<evidence type="ECO:0000313" key="5">
    <source>
        <dbReference type="Proteomes" id="UP000179334"/>
    </source>
</evidence>
<keyword evidence="2" id="KW-0732">Signal</keyword>
<dbReference type="PROSITE" id="PS00194">
    <property type="entry name" value="THIOREDOXIN_1"/>
    <property type="match status" value="1"/>
</dbReference>
<dbReference type="InterPro" id="IPR013766">
    <property type="entry name" value="Thioredoxin_domain"/>
</dbReference>
<gene>
    <name evidence="4" type="ORF">A2V91_06320</name>
</gene>
<dbReference type="Pfam" id="PF00578">
    <property type="entry name" value="AhpC-TSA"/>
    <property type="match status" value="1"/>
</dbReference>
<dbReference type="InterPro" id="IPR017937">
    <property type="entry name" value="Thioredoxin_CS"/>
</dbReference>
<dbReference type="CDD" id="cd02966">
    <property type="entry name" value="TlpA_like_family"/>
    <property type="match status" value="1"/>
</dbReference>
<reference evidence="4 5" key="1">
    <citation type="journal article" date="2016" name="Nat. Commun.">
        <title>Thousands of microbial genomes shed light on interconnected biogeochemical processes in an aquifer system.</title>
        <authorList>
            <person name="Anantharaman K."/>
            <person name="Brown C.T."/>
            <person name="Hug L.A."/>
            <person name="Sharon I."/>
            <person name="Castelle C.J."/>
            <person name="Probst A.J."/>
            <person name="Thomas B.C."/>
            <person name="Singh A."/>
            <person name="Wilkins M.J."/>
            <person name="Karaoz U."/>
            <person name="Brodie E.L."/>
            <person name="Williams K.H."/>
            <person name="Hubbard S.S."/>
            <person name="Banfield J.F."/>
        </authorList>
    </citation>
    <scope>NUCLEOTIDE SEQUENCE [LARGE SCALE GENOMIC DNA]</scope>
</reference>
<dbReference type="Gene3D" id="3.40.30.10">
    <property type="entry name" value="Glutaredoxin"/>
    <property type="match status" value="1"/>
</dbReference>
<dbReference type="PROSITE" id="PS51352">
    <property type="entry name" value="THIOREDOXIN_2"/>
    <property type="match status" value="1"/>
</dbReference>
<protein>
    <recommendedName>
        <fullName evidence="3">Thioredoxin domain-containing protein</fullName>
    </recommendedName>
</protein>
<dbReference type="AlphaFoldDB" id="A0A1F6SWF0"/>
<dbReference type="InterPro" id="IPR050553">
    <property type="entry name" value="Thioredoxin_ResA/DsbE_sf"/>
</dbReference>
<dbReference type="PANTHER" id="PTHR42852:SF17">
    <property type="entry name" value="THIOREDOXIN-LIKE PROTEIN HI_1115"/>
    <property type="match status" value="1"/>
</dbReference>
<dbReference type="InterPro" id="IPR036249">
    <property type="entry name" value="Thioredoxin-like_sf"/>
</dbReference>
<dbReference type="PANTHER" id="PTHR42852">
    <property type="entry name" value="THIOL:DISULFIDE INTERCHANGE PROTEIN DSBE"/>
    <property type="match status" value="1"/>
</dbReference>
<organism evidence="4 5">
    <name type="scientific">Candidatus Muproteobacteria bacterium RBG_16_64_10</name>
    <dbReference type="NCBI Taxonomy" id="1817757"/>
    <lineage>
        <taxon>Bacteria</taxon>
        <taxon>Pseudomonadati</taxon>
        <taxon>Pseudomonadota</taxon>
        <taxon>Candidatus Muproteobacteria</taxon>
    </lineage>
</organism>
<dbReference type="GO" id="GO:0015036">
    <property type="term" value="F:disulfide oxidoreductase activity"/>
    <property type="evidence" value="ECO:0007669"/>
    <property type="project" value="UniProtKB-ARBA"/>
</dbReference>
<comment type="caution">
    <text evidence="4">The sequence shown here is derived from an EMBL/GenBank/DDBJ whole genome shotgun (WGS) entry which is preliminary data.</text>
</comment>
<dbReference type="GO" id="GO:0016209">
    <property type="term" value="F:antioxidant activity"/>
    <property type="evidence" value="ECO:0007669"/>
    <property type="project" value="InterPro"/>
</dbReference>
<feature type="domain" description="Thioredoxin" evidence="3">
    <location>
        <begin position="32"/>
        <end position="173"/>
    </location>
</feature>
<dbReference type="Proteomes" id="UP000179334">
    <property type="component" value="Unassembled WGS sequence"/>
</dbReference>
<evidence type="ECO:0000256" key="2">
    <source>
        <dbReference type="SAM" id="SignalP"/>
    </source>
</evidence>
<keyword evidence="1" id="KW-0676">Redox-active center</keyword>
<name>A0A1F6SWF0_9PROT</name>
<evidence type="ECO:0000256" key="1">
    <source>
        <dbReference type="ARBA" id="ARBA00023284"/>
    </source>
</evidence>
<evidence type="ECO:0000259" key="3">
    <source>
        <dbReference type="PROSITE" id="PS51352"/>
    </source>
</evidence>
<feature type="chain" id="PRO_5009225405" description="Thioredoxin domain-containing protein" evidence="2">
    <location>
        <begin position="22"/>
        <end position="180"/>
    </location>
</feature>
<dbReference type="SUPFAM" id="SSF52833">
    <property type="entry name" value="Thioredoxin-like"/>
    <property type="match status" value="1"/>
</dbReference>
<proteinExistence type="predicted"/>
<accession>A0A1F6SWF0</accession>
<dbReference type="InterPro" id="IPR000866">
    <property type="entry name" value="AhpC/TSA"/>
</dbReference>
<feature type="signal peptide" evidence="2">
    <location>
        <begin position="1"/>
        <end position="21"/>
    </location>
</feature>
<dbReference type="EMBL" id="MFSR01000095">
    <property type="protein sequence ID" value="OGI37260.1"/>
    <property type="molecule type" value="Genomic_DNA"/>
</dbReference>
<evidence type="ECO:0000313" key="4">
    <source>
        <dbReference type="EMBL" id="OGI37260.1"/>
    </source>
</evidence>
<sequence length="180" mass="19706">MSKNFLLLAAALAALVAGYFAAQWLRAPATDSTPAGAAIEFSLPDLEGKPRSLSEWRGQVVVLNFWATWCPPCREEIPLFIDLQKRHGGNGLQFLGVAVDRREDVASYYVQAGMNYPTLIGDDNAIEIMRGYGNRMGSLPYSVIIDRDGQVVARKVGAFRGQELESLLAPLLSGDKSPKY</sequence>